<keyword evidence="1" id="KW-0472">Membrane</keyword>
<evidence type="ECO:0000256" key="1">
    <source>
        <dbReference type="SAM" id="Phobius"/>
    </source>
</evidence>
<evidence type="ECO:0000259" key="2">
    <source>
        <dbReference type="Pfam" id="PF07811"/>
    </source>
</evidence>
<feature type="domain" description="TadE-like" evidence="2">
    <location>
        <begin position="33"/>
        <end position="75"/>
    </location>
</feature>
<dbReference type="OrthoDB" id="7873328at2"/>
<protein>
    <recommendedName>
        <fullName evidence="2">TadE-like domain-containing protein</fullName>
    </recommendedName>
</protein>
<dbReference type="RefSeq" id="WP_108966212.1">
    <property type="nucleotide sequence ID" value="NZ_CP022189.1"/>
</dbReference>
<reference evidence="3 4" key="1">
    <citation type="submission" date="2017-06" db="EMBL/GenBank/DDBJ databases">
        <title>Yangia sp. YSBP01 complete genome sequence.</title>
        <authorList>
            <person name="Woo J.-H."/>
            <person name="Kim H.-S."/>
        </authorList>
    </citation>
    <scope>NUCLEOTIDE SEQUENCE [LARGE SCALE GENOMIC DNA]</scope>
    <source>
        <strain evidence="3 4">YSBP01</strain>
    </source>
</reference>
<accession>A0A2U8HGM8</accession>
<dbReference type="Pfam" id="PF07811">
    <property type="entry name" value="TadE"/>
    <property type="match status" value="1"/>
</dbReference>
<evidence type="ECO:0000313" key="4">
    <source>
        <dbReference type="Proteomes" id="UP000244915"/>
    </source>
</evidence>
<dbReference type="InterPro" id="IPR012495">
    <property type="entry name" value="TadE-like_dom"/>
</dbReference>
<dbReference type="Proteomes" id="UP000244915">
    <property type="component" value="Chromosome 1"/>
</dbReference>
<feature type="transmembrane region" description="Helical" evidence="1">
    <location>
        <begin position="39"/>
        <end position="62"/>
    </location>
</feature>
<gene>
    <name evidence="3" type="ORF">CEW88_09400</name>
</gene>
<organism evidence="3 4">
    <name type="scientific">Alloyangia pacifica</name>
    <dbReference type="NCBI Taxonomy" id="311180"/>
    <lineage>
        <taxon>Bacteria</taxon>
        <taxon>Pseudomonadati</taxon>
        <taxon>Pseudomonadota</taxon>
        <taxon>Alphaproteobacteria</taxon>
        <taxon>Rhodobacterales</taxon>
        <taxon>Roseobacteraceae</taxon>
        <taxon>Alloyangia</taxon>
    </lineage>
</organism>
<keyword evidence="1" id="KW-1133">Transmembrane helix</keyword>
<sequence length="149" mass="16691">MTTRTTGIARTGMIFRFPWKNIGARKFVRDEEGSLTVEVAIWAPAMIFMLALVLDFAFMMVLNASMWNAARETARAVSLHRVLPDRADDYLRDRLLFRNAPYRISVETGPDEVDARVALAGPEASLTPVMGRYLVGDLNASVSMLREPN</sequence>
<proteinExistence type="predicted"/>
<dbReference type="EMBL" id="CP022189">
    <property type="protein sequence ID" value="AWI83875.1"/>
    <property type="molecule type" value="Genomic_DNA"/>
</dbReference>
<keyword evidence="1" id="KW-0812">Transmembrane</keyword>
<dbReference type="AlphaFoldDB" id="A0A2U8HGM8"/>
<dbReference type="KEGG" id="ypac:CEW88_09400"/>
<evidence type="ECO:0000313" key="3">
    <source>
        <dbReference type="EMBL" id="AWI83875.1"/>
    </source>
</evidence>
<name>A0A2U8HGM8_9RHOB</name>